<dbReference type="Proteomes" id="UP000011124">
    <property type="component" value="Chromosome"/>
</dbReference>
<reference evidence="1 4" key="2">
    <citation type="submission" date="2011-04" db="EMBL/GenBank/DDBJ databases">
        <title>The complete genome of Selenomonas sputigena DSM 20758.</title>
        <authorList>
            <consortium name="US DOE Joint Genome Institute (JGI-PGF)"/>
            <person name="Lucas S."/>
            <person name="Copeland A."/>
            <person name="Lapidus A."/>
            <person name="Bruce D."/>
            <person name="Goodwin L."/>
            <person name="Pitluck S."/>
            <person name="Peters L."/>
            <person name="Kyrpides N."/>
            <person name="Mavromatis K."/>
            <person name="Ivanova N."/>
            <person name="Ovchinnikova G."/>
            <person name="Teshima H."/>
            <person name="Detter J.C."/>
            <person name="Tapia R."/>
            <person name="Han C."/>
            <person name="Land M."/>
            <person name="Hauser L."/>
            <person name="Markowitz V."/>
            <person name="Cheng J.-F."/>
            <person name="Hugenholtz P."/>
            <person name="Woyke T."/>
            <person name="Wu D."/>
            <person name="Gronow S."/>
            <person name="Wellnitz S."/>
            <person name="Schneider S."/>
            <person name="Klenk H.-P."/>
            <person name="Eisen J.A."/>
        </authorList>
    </citation>
    <scope>NUCLEOTIDE SEQUENCE [LARGE SCALE GENOMIC DNA]</scope>
    <source>
        <strain evidence="1">ATCC 35185</strain>
        <strain evidence="4">ATCC 35185 / DSM 20758 / VPI D19B-28</strain>
    </source>
</reference>
<dbReference type="RefSeq" id="WP_006192054.1">
    <property type="nucleotide sequence ID" value="NC_015437.1"/>
</dbReference>
<sequence>MNIHYLSHPFSGDEEKNRAAAEAIQRELQERYPHVVYVNPLANFKALAGMDYDKIMGYCLDLLDKCCAVTMTGDYRASKGCMIELAYARKNNIPVFFYDAQKHVYVEEAAQ</sequence>
<dbReference type="EMBL" id="ACKP02000015">
    <property type="protein sequence ID" value="EEX77597.1"/>
    <property type="molecule type" value="Genomic_DNA"/>
</dbReference>
<name>C9LU66_SELS3</name>
<gene>
    <name evidence="1" type="ordered locus">Selsp_1348</name>
    <name evidence="2" type="ORF">SELSPUOL_00873</name>
</gene>
<dbReference type="KEGG" id="ssg:Selsp_1348"/>
<evidence type="ECO:0000313" key="1">
    <source>
        <dbReference type="EMBL" id="AEC00307.1"/>
    </source>
</evidence>
<dbReference type="SUPFAM" id="SSF52309">
    <property type="entry name" value="N-(deoxy)ribosyltransferase-like"/>
    <property type="match status" value="1"/>
</dbReference>
<dbReference type="EMBL" id="CP002637">
    <property type="protein sequence ID" value="AEC00307.1"/>
    <property type="molecule type" value="Genomic_DNA"/>
</dbReference>
<evidence type="ECO:0000313" key="3">
    <source>
        <dbReference type="Proteomes" id="UP000003505"/>
    </source>
</evidence>
<dbReference type="InterPro" id="IPR025518">
    <property type="entry name" value="DUF4406"/>
</dbReference>
<protein>
    <submittedName>
        <fullName evidence="1">Nucleoside 2-deoxyribosyltransferase</fullName>
    </submittedName>
</protein>
<dbReference type="STRING" id="546271.Selsp_1348"/>
<evidence type="ECO:0000313" key="2">
    <source>
        <dbReference type="EMBL" id="EEX77597.1"/>
    </source>
</evidence>
<dbReference type="AlphaFoldDB" id="C9LU66"/>
<dbReference type="Gene3D" id="3.40.50.10400">
    <property type="entry name" value="Hypothetical protein PA1492"/>
    <property type="match status" value="1"/>
</dbReference>
<proteinExistence type="predicted"/>
<dbReference type="OrthoDB" id="1700487at2"/>
<dbReference type="HOGENOM" id="CLU_153287_0_0_9"/>
<reference evidence="2 3" key="1">
    <citation type="submission" date="2009-09" db="EMBL/GenBank/DDBJ databases">
        <authorList>
            <person name="Weinstock G."/>
            <person name="Sodergren E."/>
            <person name="Clifton S."/>
            <person name="Fulton L."/>
            <person name="Fulton B."/>
            <person name="Courtney L."/>
            <person name="Fronick C."/>
            <person name="Harrison M."/>
            <person name="Strong C."/>
            <person name="Farmer C."/>
            <person name="Delahaunty K."/>
            <person name="Markovic C."/>
            <person name="Hall O."/>
            <person name="Minx P."/>
            <person name="Tomlinson C."/>
            <person name="Mitreva M."/>
            <person name="Nelson J."/>
            <person name="Hou S."/>
            <person name="Wollam A."/>
            <person name="Pepin K.H."/>
            <person name="Johnson M."/>
            <person name="Bhonagiri V."/>
            <person name="Nash W.E."/>
            <person name="Warren W."/>
            <person name="Chinwalla A."/>
            <person name="Mardis E.R."/>
            <person name="Wilson R.K."/>
        </authorList>
    </citation>
    <scope>NUCLEOTIDE SEQUENCE [LARGE SCALE GENOMIC DNA]</scope>
    <source>
        <strain evidence="2">ATCC 35185</strain>
        <strain evidence="3">ATCC 35185 / DSM 20758 / VPI D19B-28</strain>
    </source>
</reference>
<keyword evidence="4" id="KW-1185">Reference proteome</keyword>
<accession>C9LU66</accession>
<dbReference type="Proteomes" id="UP000003505">
    <property type="component" value="Unassembled WGS sequence"/>
</dbReference>
<evidence type="ECO:0000313" key="4">
    <source>
        <dbReference type="Proteomes" id="UP000011124"/>
    </source>
</evidence>
<dbReference type="Pfam" id="PF14359">
    <property type="entry name" value="DUF4406"/>
    <property type="match status" value="1"/>
</dbReference>
<organism evidence="2 3">
    <name type="scientific">Selenomonas sputigena (strain ATCC 35185 / DSM 20758 / CCUG 44933 / VPI D19B-28)</name>
    <dbReference type="NCBI Taxonomy" id="546271"/>
    <lineage>
        <taxon>Bacteria</taxon>
        <taxon>Bacillati</taxon>
        <taxon>Bacillota</taxon>
        <taxon>Negativicutes</taxon>
        <taxon>Selenomonadales</taxon>
        <taxon>Selenomonadaceae</taxon>
        <taxon>Selenomonas</taxon>
    </lineage>
</organism>